<evidence type="ECO:0000313" key="3">
    <source>
        <dbReference type="Proteomes" id="UP001429984"/>
    </source>
</evidence>
<name>A0ABS0BCN3_9GAMM</name>
<evidence type="ECO:0000256" key="1">
    <source>
        <dbReference type="SAM" id="MobiDB-lite"/>
    </source>
</evidence>
<organism evidence="2 3">
    <name type="scientific">Lysobacter niastensis</name>
    <dbReference type="NCBI Taxonomy" id="380629"/>
    <lineage>
        <taxon>Bacteria</taxon>
        <taxon>Pseudomonadati</taxon>
        <taxon>Pseudomonadota</taxon>
        <taxon>Gammaproteobacteria</taxon>
        <taxon>Lysobacterales</taxon>
        <taxon>Lysobacteraceae</taxon>
        <taxon>Lysobacter</taxon>
    </lineage>
</organism>
<proteinExistence type="predicted"/>
<sequence>MLAWQQNDGASERPVRRESRDRGDTRDIIALVPEGAMRRAHWVSSSMRPSAVMAVRLCSSSPTIARIAKRSRNEWRRKRFMALEKYSADPVAFLIWIK</sequence>
<evidence type="ECO:0000313" key="2">
    <source>
        <dbReference type="EMBL" id="MBF6024885.1"/>
    </source>
</evidence>
<dbReference type="Proteomes" id="UP001429984">
    <property type="component" value="Unassembled WGS sequence"/>
</dbReference>
<reference evidence="2 3" key="1">
    <citation type="submission" date="2020-11" db="EMBL/GenBank/DDBJ databases">
        <title>Draft Genome Sequence and Secondary Metabolite Biosynthetic Potential of the Lysobacter niastensis Type strain DSM 18481.</title>
        <authorList>
            <person name="Turrini P."/>
            <person name="Artuso I."/>
            <person name="Tescari M."/>
            <person name="Lugli G.A."/>
            <person name="Frangipani E."/>
            <person name="Ventura M."/>
            <person name="Visca P."/>
        </authorList>
    </citation>
    <scope>NUCLEOTIDE SEQUENCE [LARGE SCALE GENOMIC DNA]</scope>
    <source>
        <strain evidence="2 3">DSM 18481</strain>
    </source>
</reference>
<feature type="region of interest" description="Disordered" evidence="1">
    <location>
        <begin position="1"/>
        <end position="24"/>
    </location>
</feature>
<feature type="compositionally biased region" description="Basic and acidic residues" evidence="1">
    <location>
        <begin position="10"/>
        <end position="24"/>
    </location>
</feature>
<dbReference type="RefSeq" id="WP_194931464.1">
    <property type="nucleotide sequence ID" value="NZ_JADLZT010000006.1"/>
</dbReference>
<keyword evidence="3" id="KW-1185">Reference proteome</keyword>
<comment type="caution">
    <text evidence="2">The sequence shown here is derived from an EMBL/GenBank/DDBJ whole genome shotgun (WGS) entry which is preliminary data.</text>
</comment>
<dbReference type="EMBL" id="JADLZT010000006">
    <property type="protein sequence ID" value="MBF6024885.1"/>
    <property type="molecule type" value="Genomic_DNA"/>
</dbReference>
<protein>
    <submittedName>
        <fullName evidence="2">Uncharacterized protein</fullName>
    </submittedName>
</protein>
<accession>A0ABS0BCN3</accession>
<gene>
    <name evidence="2" type="ORF">IU514_12695</name>
</gene>